<comment type="caution">
    <text evidence="1">The sequence shown here is derived from an EMBL/GenBank/DDBJ whole genome shotgun (WGS) entry which is preliminary data.</text>
</comment>
<name>A0ABR7WL60_9SPHI</name>
<accession>A0ABR7WL60</accession>
<dbReference type="EMBL" id="JACWMY010000002">
    <property type="protein sequence ID" value="MBD1362916.1"/>
    <property type="molecule type" value="Genomic_DNA"/>
</dbReference>
<keyword evidence="2" id="KW-1185">Reference proteome</keyword>
<dbReference type="Proteomes" id="UP000606600">
    <property type="component" value="Unassembled WGS sequence"/>
</dbReference>
<proteinExistence type="predicted"/>
<sequence length="54" mass="6156">MSATNKENNNIRYDGHVTVVKDLKSHANDPFVLKKLEEANAIMSKVKFPENLKK</sequence>
<dbReference type="RefSeq" id="WP_191187592.1">
    <property type="nucleotide sequence ID" value="NZ_JACWMY010000002.1"/>
</dbReference>
<evidence type="ECO:0000313" key="1">
    <source>
        <dbReference type="EMBL" id="MBD1362916.1"/>
    </source>
</evidence>
<evidence type="ECO:0000313" key="2">
    <source>
        <dbReference type="Proteomes" id="UP000606600"/>
    </source>
</evidence>
<reference evidence="1 2" key="1">
    <citation type="submission" date="2020-09" db="EMBL/GenBank/DDBJ databases">
        <title>Novel species of Mucilaginibacter isolated from a glacier on the Tibetan Plateau.</title>
        <authorList>
            <person name="Liu Q."/>
            <person name="Xin Y.-H."/>
        </authorList>
    </citation>
    <scope>NUCLEOTIDE SEQUENCE [LARGE SCALE GENOMIC DNA]</scope>
    <source>
        <strain evidence="1 2">ZT4R22</strain>
    </source>
</reference>
<protein>
    <submittedName>
        <fullName evidence="1">Uncharacterized protein</fullName>
    </submittedName>
</protein>
<organism evidence="1 2">
    <name type="scientific">Mucilaginibacter pankratovii</name>
    <dbReference type="NCBI Taxonomy" id="2772110"/>
    <lineage>
        <taxon>Bacteria</taxon>
        <taxon>Pseudomonadati</taxon>
        <taxon>Bacteroidota</taxon>
        <taxon>Sphingobacteriia</taxon>
        <taxon>Sphingobacteriales</taxon>
        <taxon>Sphingobacteriaceae</taxon>
        <taxon>Mucilaginibacter</taxon>
    </lineage>
</organism>
<gene>
    <name evidence="1" type="ORF">IDJ77_03760</name>
</gene>